<proteinExistence type="predicted"/>
<sequence length="198" mass="22701">MLFKEVHLQDIRAGKITLAFRKWQKASVKKGSLLNTSVGLLEIDSIETVNESDITDKDAKQAGFTDKKQLLKSFSHKHTGEIFKISIHYYSEDPRIKLREQTDYSDQQFDAVTEKLARLDQYSKNGHWTNKVLLSIRDHPNLPAAGLANLTGFEKEWLKLNIRKLKNMGLTISHTIGYEVSPLGNNYLNKRNDSKNKK</sequence>
<dbReference type="EMBL" id="JAUTAL010000001">
    <property type="protein sequence ID" value="MDQ1096505.1"/>
    <property type="molecule type" value="Genomic_DNA"/>
</dbReference>
<dbReference type="Gene3D" id="2.30.130.30">
    <property type="entry name" value="Hypothetical protein"/>
    <property type="match status" value="1"/>
</dbReference>
<name>A0ABU0THH7_9FLAO</name>
<gene>
    <name evidence="1" type="ORF">QE404_001652</name>
</gene>
<evidence type="ECO:0000313" key="1">
    <source>
        <dbReference type="EMBL" id="MDQ1096505.1"/>
    </source>
</evidence>
<dbReference type="RefSeq" id="WP_307448993.1">
    <property type="nucleotide sequence ID" value="NZ_JAUTAL010000001.1"/>
</dbReference>
<accession>A0ABU0THH7</accession>
<organism evidence="1 2">
    <name type="scientific">Chryseobacterium camelliae</name>
    <dbReference type="NCBI Taxonomy" id="1265445"/>
    <lineage>
        <taxon>Bacteria</taxon>
        <taxon>Pseudomonadati</taxon>
        <taxon>Bacteroidota</taxon>
        <taxon>Flavobacteriia</taxon>
        <taxon>Flavobacteriales</taxon>
        <taxon>Weeksellaceae</taxon>
        <taxon>Chryseobacterium group</taxon>
        <taxon>Chryseobacterium</taxon>
    </lineage>
</organism>
<protein>
    <recommendedName>
        <fullName evidence="3">ASCH domain-containing protein</fullName>
    </recommendedName>
</protein>
<evidence type="ECO:0000313" key="2">
    <source>
        <dbReference type="Proteomes" id="UP001225072"/>
    </source>
</evidence>
<reference evidence="1 2" key="1">
    <citation type="submission" date="2023-07" db="EMBL/GenBank/DDBJ databases">
        <title>Functional and genomic diversity of the sorghum phyllosphere microbiome.</title>
        <authorList>
            <person name="Shade A."/>
        </authorList>
    </citation>
    <scope>NUCLEOTIDE SEQUENCE [LARGE SCALE GENOMIC DNA]</scope>
    <source>
        <strain evidence="1 2">SORGH_AS_1064</strain>
    </source>
</reference>
<comment type="caution">
    <text evidence="1">The sequence shown here is derived from an EMBL/GenBank/DDBJ whole genome shotgun (WGS) entry which is preliminary data.</text>
</comment>
<evidence type="ECO:0008006" key="3">
    <source>
        <dbReference type="Google" id="ProtNLM"/>
    </source>
</evidence>
<keyword evidence="2" id="KW-1185">Reference proteome</keyword>
<dbReference type="Proteomes" id="UP001225072">
    <property type="component" value="Unassembled WGS sequence"/>
</dbReference>